<dbReference type="EMBL" id="AAOH01000001">
    <property type="protein sequence ID" value="EAR30114.1"/>
    <property type="molecule type" value="Genomic_DNA"/>
</dbReference>
<name>A4C3I2_9GAMM</name>
<dbReference type="AlphaFoldDB" id="A4C3I2"/>
<evidence type="ECO:0000313" key="1">
    <source>
        <dbReference type="EMBL" id="EAR30114.1"/>
    </source>
</evidence>
<protein>
    <submittedName>
        <fullName evidence="1">Uncharacterized protein</fullName>
    </submittedName>
</protein>
<comment type="caution">
    <text evidence="1">The sequence shown here is derived from an EMBL/GenBank/DDBJ whole genome shotgun (WGS) entry which is preliminary data.</text>
</comment>
<proteinExistence type="predicted"/>
<accession>A4C3I2</accession>
<sequence length="46" mass="5572">MYPPTEKRQIKVDLDSRRVVEHVGRPTKMRQGFIHQQIERLKKEVL</sequence>
<dbReference type="STRING" id="87626.PTD2_01056"/>
<dbReference type="HOGENOM" id="CLU_3188028_0_0_6"/>
<organism evidence="1 2">
    <name type="scientific">Pseudoalteromonas tunicata D2</name>
    <dbReference type="NCBI Taxonomy" id="87626"/>
    <lineage>
        <taxon>Bacteria</taxon>
        <taxon>Pseudomonadati</taxon>
        <taxon>Pseudomonadota</taxon>
        <taxon>Gammaproteobacteria</taxon>
        <taxon>Alteromonadales</taxon>
        <taxon>Pseudoalteromonadaceae</taxon>
        <taxon>Pseudoalteromonas</taxon>
    </lineage>
</organism>
<gene>
    <name evidence="1" type="ORF">PTD2_01056</name>
</gene>
<keyword evidence="2" id="KW-1185">Reference proteome</keyword>
<dbReference type="Proteomes" id="UP000006201">
    <property type="component" value="Unassembled WGS sequence"/>
</dbReference>
<reference evidence="1 2" key="1">
    <citation type="submission" date="2006-02" db="EMBL/GenBank/DDBJ databases">
        <authorList>
            <person name="Moran M.A."/>
            <person name="Kjelleberg S."/>
            <person name="Egan S."/>
            <person name="Saunders N."/>
            <person name="Thomas T."/>
            <person name="Ferriera S."/>
            <person name="Johnson J."/>
            <person name="Kravitz S."/>
            <person name="Halpern A."/>
            <person name="Remington K."/>
            <person name="Beeson K."/>
            <person name="Tran B."/>
            <person name="Rogers Y.-H."/>
            <person name="Friedman R."/>
            <person name="Venter J.C."/>
        </authorList>
    </citation>
    <scope>NUCLEOTIDE SEQUENCE [LARGE SCALE GENOMIC DNA]</scope>
    <source>
        <strain evidence="1 2">D2</strain>
    </source>
</reference>
<evidence type="ECO:0000313" key="2">
    <source>
        <dbReference type="Proteomes" id="UP000006201"/>
    </source>
</evidence>